<reference evidence="1" key="1">
    <citation type="submission" date="2021-01" db="EMBL/GenBank/DDBJ databases">
        <authorList>
            <person name="Corre E."/>
            <person name="Pelletier E."/>
            <person name="Niang G."/>
            <person name="Scheremetjew M."/>
            <person name="Finn R."/>
            <person name="Kale V."/>
            <person name="Holt S."/>
            <person name="Cochrane G."/>
            <person name="Meng A."/>
            <person name="Brown T."/>
            <person name="Cohen L."/>
        </authorList>
    </citation>
    <scope>NUCLEOTIDE SEQUENCE</scope>
    <source>
        <strain evidence="1">CCMP1594</strain>
    </source>
</reference>
<dbReference type="EMBL" id="HBJA01108052">
    <property type="protein sequence ID" value="CAE0826083.1"/>
    <property type="molecule type" value="Transcribed_RNA"/>
</dbReference>
<name>A0A7S4G5R4_9EUGL</name>
<evidence type="ECO:0000313" key="1">
    <source>
        <dbReference type="EMBL" id="CAE0826083.1"/>
    </source>
</evidence>
<proteinExistence type="predicted"/>
<gene>
    <name evidence="1" type="ORF">EGYM00163_LOCUS37335</name>
</gene>
<organism evidence="1">
    <name type="scientific">Eutreptiella gymnastica</name>
    <dbReference type="NCBI Taxonomy" id="73025"/>
    <lineage>
        <taxon>Eukaryota</taxon>
        <taxon>Discoba</taxon>
        <taxon>Euglenozoa</taxon>
        <taxon>Euglenida</taxon>
        <taxon>Spirocuta</taxon>
        <taxon>Euglenophyceae</taxon>
        <taxon>Eutreptiales</taxon>
        <taxon>Eutreptiaceae</taxon>
        <taxon>Eutreptiella</taxon>
    </lineage>
</organism>
<protein>
    <submittedName>
        <fullName evidence="1">Uncharacterized protein</fullName>
    </submittedName>
</protein>
<accession>A0A7S4G5R4</accession>
<sequence length="472" mass="52561">MPTPPQGSGYSKVLTLEKCGDYLVELGMFIDLRKQDRSFMPGVKAAYVKANKTNEGATAKSAMSYAQELQDSKSAVMGLSGSLEISAEIAKVASITGKAKGKLNKDDKKTSITKIFKVGEVTGYEQLSMDKLTKNDIELANSTATHVVSAIFKGHAMFGSFTLEDISKDSQMAVSGELQVQVANVPLSGKAEVSADFQKKMKNFKFEAQLKTVGDSNARPVSSVEDFSQSVKSFFDTVAGDNKNSHASVVKFQLTPLTMYSKFKEAMSTAVPKNVSEANNKHFKEILFDTFVLKEAVKAQSIIAKECKDDTCRKLANHLEQEVEDLELKLVQAFNGGNENEFTDQRKKLKMYTVDDIDMIDNGKYKKLMELEDPKVVAERKKAEDKKKESEAGKKAIDDYVHVLTKGSWHEVKRPGTFSNITKLMDDKSIKWPGNLKNEFRKYLDDATWHEVTRAPTLKKLVKLANDYKTKL</sequence>
<dbReference type="AlphaFoldDB" id="A0A7S4G5R4"/>